<dbReference type="AlphaFoldDB" id="A0A0J1H618"/>
<organism evidence="1 2">
    <name type="scientific">Photobacterium aquae</name>
    <dbReference type="NCBI Taxonomy" id="1195763"/>
    <lineage>
        <taxon>Bacteria</taxon>
        <taxon>Pseudomonadati</taxon>
        <taxon>Pseudomonadota</taxon>
        <taxon>Gammaproteobacteria</taxon>
        <taxon>Vibrionales</taxon>
        <taxon>Vibrionaceae</taxon>
        <taxon>Photobacterium</taxon>
    </lineage>
</organism>
<dbReference type="Proteomes" id="UP000036097">
    <property type="component" value="Unassembled WGS sequence"/>
</dbReference>
<evidence type="ECO:0000313" key="1">
    <source>
        <dbReference type="EMBL" id="KLV07151.1"/>
    </source>
</evidence>
<protein>
    <submittedName>
        <fullName evidence="1">Uncharacterized protein</fullName>
    </submittedName>
</protein>
<comment type="caution">
    <text evidence="1">The sequence shown here is derived from an EMBL/GenBank/DDBJ whole genome shotgun (WGS) entry which is preliminary data.</text>
</comment>
<gene>
    <name evidence="1" type="ORF">ABT56_06270</name>
</gene>
<dbReference type="EMBL" id="LDOT01000006">
    <property type="protein sequence ID" value="KLV07151.1"/>
    <property type="molecule type" value="Genomic_DNA"/>
</dbReference>
<accession>A0A0J1H618</accession>
<sequence>MSKRWSKLQKELYGIRTSDINMQIHCSIYRMKSSRGTTDIPRYWITVNKQVVWDYLKDFIHNTESQRSDLKYYPYVTDISEISSLIREYIDTPKDELLSKDFNNDHWGLTYILKAIDRRIGKRRLKDISLAAGSEAVDLIVKQRMGIKDQKCHSIA</sequence>
<dbReference type="Pfam" id="PF25753">
    <property type="entry name" value="SF0329"/>
    <property type="match status" value="1"/>
</dbReference>
<keyword evidence="2" id="KW-1185">Reference proteome</keyword>
<dbReference type="RefSeq" id="WP_047878002.1">
    <property type="nucleotide sequence ID" value="NZ_LDOT01000006.1"/>
</dbReference>
<dbReference type="InterPro" id="IPR057955">
    <property type="entry name" value="SF0329-like"/>
</dbReference>
<proteinExistence type="predicted"/>
<dbReference type="OrthoDB" id="6637580at2"/>
<dbReference type="PATRIC" id="fig|1195763.3.peg.1331"/>
<evidence type="ECO:0000313" key="2">
    <source>
        <dbReference type="Proteomes" id="UP000036097"/>
    </source>
</evidence>
<name>A0A0J1H618_9GAMM</name>
<reference evidence="1 2" key="1">
    <citation type="submission" date="2015-05" db="EMBL/GenBank/DDBJ databases">
        <title>Photobacterium galathea sp. nov.</title>
        <authorList>
            <person name="Machado H."/>
            <person name="Gram L."/>
        </authorList>
    </citation>
    <scope>NUCLEOTIDE SEQUENCE [LARGE SCALE GENOMIC DNA]</scope>
    <source>
        <strain evidence="1 2">CGMCC 1.12159</strain>
    </source>
</reference>